<name>A0AA40ANV3_9PEZI</name>
<accession>A0AA40ANV3</accession>
<comment type="caution">
    <text evidence="4">The sequence shown here is derived from an EMBL/GenBank/DDBJ whole genome shotgun (WGS) entry which is preliminary data.</text>
</comment>
<dbReference type="Pfam" id="PF06985">
    <property type="entry name" value="HET"/>
    <property type="match status" value="1"/>
</dbReference>
<dbReference type="AlphaFoldDB" id="A0AA40ANV3"/>
<gene>
    <name evidence="4" type="ORF">B0H67DRAFT_599082</name>
</gene>
<evidence type="ECO:0000256" key="2">
    <source>
        <dbReference type="SAM" id="MobiDB-lite"/>
    </source>
</evidence>
<organism evidence="4 5">
    <name type="scientific">Lasiosphaeris hirsuta</name>
    <dbReference type="NCBI Taxonomy" id="260670"/>
    <lineage>
        <taxon>Eukaryota</taxon>
        <taxon>Fungi</taxon>
        <taxon>Dikarya</taxon>
        <taxon>Ascomycota</taxon>
        <taxon>Pezizomycotina</taxon>
        <taxon>Sordariomycetes</taxon>
        <taxon>Sordariomycetidae</taxon>
        <taxon>Sordariales</taxon>
        <taxon>Lasiosphaeriaceae</taxon>
        <taxon>Lasiosphaeris</taxon>
    </lineage>
</organism>
<feature type="region of interest" description="Disordered" evidence="2">
    <location>
        <begin position="66"/>
        <end position="91"/>
    </location>
</feature>
<keyword evidence="5" id="KW-1185">Reference proteome</keyword>
<protein>
    <submittedName>
        <fullName evidence="4">Heterokaryon incompatibility protein-domain-containing protein</fullName>
    </submittedName>
</protein>
<feature type="coiled-coil region" evidence="1">
    <location>
        <begin position="824"/>
        <end position="879"/>
    </location>
</feature>
<reference evidence="4" key="1">
    <citation type="submission" date="2023-06" db="EMBL/GenBank/DDBJ databases">
        <title>Genome-scale phylogeny and comparative genomics of the fungal order Sordariales.</title>
        <authorList>
            <consortium name="Lawrence Berkeley National Laboratory"/>
            <person name="Hensen N."/>
            <person name="Bonometti L."/>
            <person name="Westerberg I."/>
            <person name="Brannstrom I.O."/>
            <person name="Guillou S."/>
            <person name="Cros-Aarteil S."/>
            <person name="Calhoun S."/>
            <person name="Haridas S."/>
            <person name="Kuo A."/>
            <person name="Mondo S."/>
            <person name="Pangilinan J."/>
            <person name="Riley R."/>
            <person name="Labutti K."/>
            <person name="Andreopoulos B."/>
            <person name="Lipzen A."/>
            <person name="Chen C."/>
            <person name="Yanf M."/>
            <person name="Daum C."/>
            <person name="Ng V."/>
            <person name="Clum A."/>
            <person name="Steindorff A."/>
            <person name="Ohm R."/>
            <person name="Martin F."/>
            <person name="Silar P."/>
            <person name="Natvig D."/>
            <person name="Lalanne C."/>
            <person name="Gautier V."/>
            <person name="Ament-Velasquez S.L."/>
            <person name="Kruys A."/>
            <person name="Hutchinson M.I."/>
            <person name="Powell A.J."/>
            <person name="Barry K."/>
            <person name="Miller A.N."/>
            <person name="Grigoriev I.V."/>
            <person name="Debuchy R."/>
            <person name="Gladieux P."/>
            <person name="Thoren M.H."/>
            <person name="Johannesson H."/>
        </authorList>
    </citation>
    <scope>NUCLEOTIDE SEQUENCE</scope>
    <source>
        <strain evidence="4">SMH4607-1</strain>
    </source>
</reference>
<feature type="region of interest" description="Disordered" evidence="2">
    <location>
        <begin position="604"/>
        <end position="627"/>
    </location>
</feature>
<dbReference type="PANTHER" id="PTHR24148">
    <property type="entry name" value="ANKYRIN REPEAT DOMAIN-CONTAINING PROTEIN 39 HOMOLOG-RELATED"/>
    <property type="match status" value="1"/>
</dbReference>
<proteinExistence type="predicted"/>
<evidence type="ECO:0000256" key="1">
    <source>
        <dbReference type="SAM" id="Coils"/>
    </source>
</evidence>
<sequence>MSQTQRYDSSELKLIEEFKYDKLPTSKKRIRLLQLKSGTTHGPDIFCELIEADYDNDFHIPTRVTELTGEDVGGEGQETPPKRETGKDQKSQRKAIQYEALSWCWGTDAPEYALLITYKGTTYKKRVRKELGLALKYLRLPNKIRTLWIDAICINQDDHNERNHQVQMMSRIYTRASEVCVWLGEDSDESKTAIDFIHKEIMVLDNFDTLCTDKKYTEKWRALMMLMQREWFSRRWVVQEIALASKAKIYCGPDSIWWNEFAVAVELFVEVETATHRLSEIMQKDEKFRHVPGWFEHVSELGASLLVQATGKVFRAQRTPLGERNKGAEPELTHDDTLKQTTIDPLDRRSLLSLEYLVSTLFIFKATEPRDAVYALLAIARDASPFAKSDSSYNYGDQSLLILSVMSYFLEEKPFVVDYSRPYSDVCRDFVEFTILRKNKWDPVQALDILCRPWALDPPQGKSIHLPPAEAKPGAEREKTERPARQWKKREYKVVPGRLPKTKAGANKGKPIQQSREQQRRLTIASARRPMTEKPNGQDPGPSREPAQNSHHTSTDTKKQKQMKGKDIQEGSSMALKKVTLPSWVARASLAPFSLYPHPGMHIHKTGRSNADPLVGQPQDGHRNYSAAQTNPVDLKALKFRKREKCGHYSLYVRGFILDTVETVLDASQGGNIPKSWLDLGGWFNYQDDPPDHFWRTLVADRGRENRNPPYYYTTACKESILKGGILSGRVNTADLINNERNSIVAEFCRRVQAVIWSRRLFKTKNHGVLGLASEVQRGDQIAIIYGCTVPVILRRRKKVESSEEKSVESILKKEAFDDSVEALKTCLQRLERCRERKKRYEVKKKEFEKEGKDYVKEIREAKKRAEKKLEELAKTDGKTPSRYLEVLKSDQAAKEVYYEFNGEAYVHGMMDGEALRMKFYNEISDSLFELR</sequence>
<feature type="compositionally biased region" description="Basic and acidic residues" evidence="2">
    <location>
        <begin position="80"/>
        <end position="91"/>
    </location>
</feature>
<dbReference type="EMBL" id="JAUKUA010000003">
    <property type="protein sequence ID" value="KAK0719187.1"/>
    <property type="molecule type" value="Genomic_DNA"/>
</dbReference>
<feature type="compositionally biased region" description="Basic and acidic residues" evidence="2">
    <location>
        <begin position="473"/>
        <end position="484"/>
    </location>
</feature>
<dbReference type="InterPro" id="IPR052895">
    <property type="entry name" value="HetReg/Transcr_Mod"/>
</dbReference>
<feature type="region of interest" description="Disordered" evidence="2">
    <location>
        <begin position="461"/>
        <end position="573"/>
    </location>
</feature>
<dbReference type="Proteomes" id="UP001172102">
    <property type="component" value="Unassembled WGS sequence"/>
</dbReference>
<dbReference type="PANTHER" id="PTHR24148:SF64">
    <property type="entry name" value="HETEROKARYON INCOMPATIBILITY DOMAIN-CONTAINING PROTEIN"/>
    <property type="match status" value="1"/>
</dbReference>
<keyword evidence="1" id="KW-0175">Coiled coil</keyword>
<feature type="domain" description="Heterokaryon incompatibility" evidence="3">
    <location>
        <begin position="98"/>
        <end position="240"/>
    </location>
</feature>
<evidence type="ECO:0000259" key="3">
    <source>
        <dbReference type="Pfam" id="PF06985"/>
    </source>
</evidence>
<evidence type="ECO:0000313" key="5">
    <source>
        <dbReference type="Proteomes" id="UP001172102"/>
    </source>
</evidence>
<evidence type="ECO:0000313" key="4">
    <source>
        <dbReference type="EMBL" id="KAK0719187.1"/>
    </source>
</evidence>
<feature type="compositionally biased region" description="Basic and acidic residues" evidence="2">
    <location>
        <begin position="553"/>
        <end position="569"/>
    </location>
</feature>
<dbReference type="InterPro" id="IPR010730">
    <property type="entry name" value="HET"/>
</dbReference>